<dbReference type="PROSITE" id="PS00470">
    <property type="entry name" value="IDH_IMDH"/>
    <property type="match status" value="1"/>
</dbReference>
<feature type="site" description="Important for catalysis" evidence="14">
    <location>
        <position position="145"/>
    </location>
</feature>
<keyword evidence="14" id="KW-0963">Cytoplasm</keyword>
<feature type="binding site" evidence="14">
    <location>
        <position position="138"/>
    </location>
    <ligand>
        <name>substrate</name>
    </ligand>
</feature>
<keyword evidence="6 14" id="KW-0432">Leucine biosynthesis</keyword>
<dbReference type="Pfam" id="PF00180">
    <property type="entry name" value="Iso_dh"/>
    <property type="match status" value="1"/>
</dbReference>
<comment type="subunit">
    <text evidence="5 14 15">Homodimer.</text>
</comment>
<gene>
    <name evidence="14 17" type="primary">leuB</name>
    <name evidence="17" type="ORF">G3I74_05805</name>
</gene>
<evidence type="ECO:0000256" key="11">
    <source>
        <dbReference type="ARBA" id="ARBA00023027"/>
    </source>
</evidence>
<dbReference type="AlphaFoldDB" id="A0A845V4T6"/>
<feature type="site" description="Important for catalysis" evidence="14">
    <location>
        <position position="190"/>
    </location>
</feature>
<keyword evidence="8 14" id="KW-0479">Metal-binding</keyword>
<evidence type="ECO:0000256" key="5">
    <source>
        <dbReference type="ARBA" id="ARBA00011738"/>
    </source>
</evidence>
<comment type="cofactor">
    <cofactor evidence="2">
        <name>Mn(2+)</name>
        <dbReference type="ChEBI" id="CHEBI:29035"/>
    </cofactor>
</comment>
<feature type="binding site" evidence="14">
    <location>
        <position position="247"/>
    </location>
    <ligand>
        <name>Mg(2+)</name>
        <dbReference type="ChEBI" id="CHEBI:18420"/>
    </ligand>
</feature>
<keyword evidence="10 14" id="KW-0560">Oxidoreductase</keyword>
<dbReference type="PANTHER" id="PTHR42979">
    <property type="entry name" value="3-ISOPROPYLMALATE DEHYDROGENASE"/>
    <property type="match status" value="1"/>
</dbReference>
<comment type="catalytic activity">
    <reaction evidence="1 14 15">
        <text>(2R,3S)-3-isopropylmalate + NAD(+) = 4-methyl-2-oxopentanoate + CO2 + NADH</text>
        <dbReference type="Rhea" id="RHEA:32271"/>
        <dbReference type="ChEBI" id="CHEBI:16526"/>
        <dbReference type="ChEBI" id="CHEBI:17865"/>
        <dbReference type="ChEBI" id="CHEBI:35121"/>
        <dbReference type="ChEBI" id="CHEBI:57540"/>
        <dbReference type="ChEBI" id="CHEBI:57945"/>
        <dbReference type="EC" id="1.1.1.85"/>
    </reaction>
</comment>
<dbReference type="EC" id="1.1.1.85" evidence="14"/>
<evidence type="ECO:0000256" key="13">
    <source>
        <dbReference type="ARBA" id="ARBA00023304"/>
    </source>
</evidence>
<evidence type="ECO:0000256" key="2">
    <source>
        <dbReference type="ARBA" id="ARBA00001936"/>
    </source>
</evidence>
<feature type="binding site" evidence="14">
    <location>
        <begin position="80"/>
        <end position="93"/>
    </location>
    <ligand>
        <name>NAD(+)</name>
        <dbReference type="ChEBI" id="CHEBI:57540"/>
    </ligand>
</feature>
<protein>
    <recommendedName>
        <fullName evidence="14">3-isopropylmalate dehydrogenase</fullName>
        <ecNumber evidence="14">1.1.1.85</ecNumber>
    </recommendedName>
    <alternativeName>
        <fullName evidence="14">3-IPM-DH</fullName>
    </alternativeName>
    <alternativeName>
        <fullName evidence="14">Beta-IPM dehydrogenase</fullName>
        <shortName evidence="14">IMDH</shortName>
    </alternativeName>
</protein>
<dbReference type="HAMAP" id="MF_01033">
    <property type="entry name" value="LeuB_type1"/>
    <property type="match status" value="1"/>
</dbReference>
<evidence type="ECO:0000256" key="9">
    <source>
        <dbReference type="ARBA" id="ARBA00022842"/>
    </source>
</evidence>
<evidence type="ECO:0000256" key="15">
    <source>
        <dbReference type="RuleBase" id="RU004445"/>
    </source>
</evidence>
<sequence length="357" mass="37791">MQAKRVATIAILAGDGIGPEIMAEAEAALGEIAAVGGHRFDLVRRPIGGAAIDALGCPLPSETLTTCRQADAVLLGAVGGPRWDKVDSKIRPEQGLLGLRSGLGLFANLRPVTPHPALFGASPLKPEKLEGVDLVVVRELTGGLYFGRKLELPDQAEDVCTYTVAEIERVVRRAGDLARARRGKLTLVDKANVLATSRLWRRVAEDLVRREYADLDYEVVLVDAMAMHLLSRPTDFDVIVTENLFGDILTDEAAMLAGSMGLLPSASLGEGSRGLFEPIHGSAPDIAGQQLANPMAMLLSVAMMLRLSLGLDDEAGLLEQAVWDCVSEGQVTRDLGGSLSTGEAGAAVRSRLSQVAA</sequence>
<comment type="caution">
    <text evidence="17">The sequence shown here is derived from an EMBL/GenBank/DDBJ whole genome shotgun (WGS) entry which is preliminary data.</text>
</comment>
<accession>A0A845V4T6</accession>
<keyword evidence="18" id="KW-1185">Reference proteome</keyword>
<feature type="binding site" evidence="14">
    <location>
        <position position="100"/>
    </location>
    <ligand>
        <name>substrate</name>
    </ligand>
</feature>
<evidence type="ECO:0000256" key="4">
    <source>
        <dbReference type="ARBA" id="ARBA00008319"/>
    </source>
</evidence>
<evidence type="ECO:0000256" key="6">
    <source>
        <dbReference type="ARBA" id="ARBA00022430"/>
    </source>
</evidence>
<evidence type="ECO:0000256" key="14">
    <source>
        <dbReference type="HAMAP-Rule" id="MF_01033"/>
    </source>
</evidence>
<evidence type="ECO:0000256" key="1">
    <source>
        <dbReference type="ARBA" id="ARBA00000624"/>
    </source>
</evidence>
<proteinExistence type="inferred from homology"/>
<feature type="binding site" evidence="14">
    <location>
        <position position="110"/>
    </location>
    <ligand>
        <name>substrate</name>
    </ligand>
</feature>
<keyword evidence="12 14" id="KW-0464">Manganese</keyword>
<feature type="domain" description="Isopropylmalate dehydrogenase-like" evidence="16">
    <location>
        <begin position="8"/>
        <end position="348"/>
    </location>
</feature>
<dbReference type="FunFam" id="3.40.718.10:FF:000006">
    <property type="entry name" value="3-isopropylmalate dehydrogenase"/>
    <property type="match status" value="1"/>
</dbReference>
<name>A0A845V4T6_9GAMM</name>
<comment type="similarity">
    <text evidence="4 14">Belongs to the isocitrate and isopropylmalate dehydrogenases family. LeuB type 1 subfamily.</text>
</comment>
<keyword evidence="7 14" id="KW-0028">Amino-acid biosynthesis</keyword>
<evidence type="ECO:0000256" key="10">
    <source>
        <dbReference type="ARBA" id="ARBA00023002"/>
    </source>
</evidence>
<evidence type="ECO:0000256" key="8">
    <source>
        <dbReference type="ARBA" id="ARBA00022723"/>
    </source>
</evidence>
<evidence type="ECO:0000259" key="16">
    <source>
        <dbReference type="SMART" id="SM01329"/>
    </source>
</evidence>
<dbReference type="GO" id="GO:0009098">
    <property type="term" value="P:L-leucine biosynthetic process"/>
    <property type="evidence" value="ECO:0007669"/>
    <property type="project" value="UniProtKB-UniRule"/>
</dbReference>
<dbReference type="InterPro" id="IPR019818">
    <property type="entry name" value="IsoCit/isopropylmalate_DH_CS"/>
</dbReference>
<dbReference type="GO" id="GO:0000287">
    <property type="term" value="F:magnesium ion binding"/>
    <property type="evidence" value="ECO:0007669"/>
    <property type="project" value="InterPro"/>
</dbReference>
<keyword evidence="11 14" id="KW-0520">NAD</keyword>
<evidence type="ECO:0000256" key="3">
    <source>
        <dbReference type="ARBA" id="ARBA00004762"/>
    </source>
</evidence>
<feature type="binding site" evidence="14">
    <location>
        <position position="223"/>
    </location>
    <ligand>
        <name>substrate</name>
    </ligand>
</feature>
<dbReference type="SMART" id="SM01329">
    <property type="entry name" value="Iso_dh"/>
    <property type="match status" value="1"/>
</dbReference>
<dbReference type="GO" id="GO:0005829">
    <property type="term" value="C:cytosol"/>
    <property type="evidence" value="ECO:0007669"/>
    <property type="project" value="TreeGrafter"/>
</dbReference>
<keyword evidence="9 14" id="KW-0460">Magnesium</keyword>
<evidence type="ECO:0000313" key="18">
    <source>
        <dbReference type="Proteomes" id="UP000484885"/>
    </source>
</evidence>
<dbReference type="InterPro" id="IPR004429">
    <property type="entry name" value="Isopropylmalate_DH"/>
</dbReference>
<dbReference type="RefSeq" id="WP_164210644.1">
    <property type="nucleotide sequence ID" value="NZ_JAAGSC010000039.1"/>
</dbReference>
<comment type="subcellular location">
    <subcellularLocation>
        <location evidence="14">Cytoplasm</location>
    </subcellularLocation>
</comment>
<dbReference type="Proteomes" id="UP000484885">
    <property type="component" value="Unassembled WGS sequence"/>
</dbReference>
<dbReference type="UniPathway" id="UPA00048">
    <property type="reaction ID" value="UER00072"/>
</dbReference>
<dbReference type="GO" id="GO:0003862">
    <property type="term" value="F:3-isopropylmalate dehydrogenase activity"/>
    <property type="evidence" value="ECO:0007669"/>
    <property type="project" value="UniProtKB-UniRule"/>
</dbReference>
<feature type="binding site" evidence="14">
    <location>
        <begin position="281"/>
        <end position="293"/>
    </location>
    <ligand>
        <name>NAD(+)</name>
        <dbReference type="ChEBI" id="CHEBI:57540"/>
    </ligand>
</feature>
<dbReference type="InterPro" id="IPR024084">
    <property type="entry name" value="IsoPropMal-DH-like_dom"/>
</dbReference>
<comment type="function">
    <text evidence="14 15">Catalyzes the oxidation of 3-carboxy-2-hydroxy-4-methylpentanoate (3-isopropylmalate) to 3-carboxy-4-methyl-2-oxopentanoate. The product decarboxylates to 4-methyl-2 oxopentanoate.</text>
</comment>
<evidence type="ECO:0000256" key="12">
    <source>
        <dbReference type="ARBA" id="ARBA00023211"/>
    </source>
</evidence>
<organism evidence="17 18">
    <name type="scientific">Wenzhouxiangella limi</name>
    <dbReference type="NCBI Taxonomy" id="2707351"/>
    <lineage>
        <taxon>Bacteria</taxon>
        <taxon>Pseudomonadati</taxon>
        <taxon>Pseudomonadota</taxon>
        <taxon>Gammaproteobacteria</taxon>
        <taxon>Chromatiales</taxon>
        <taxon>Wenzhouxiangellaceae</taxon>
        <taxon>Wenzhouxiangella</taxon>
    </lineage>
</organism>
<comment type="pathway">
    <text evidence="3 14 15">Amino-acid biosynthesis; L-leucine biosynthesis; L-leucine from 3-methyl-2-oxobutanoate: step 3/4.</text>
</comment>
<evidence type="ECO:0000256" key="7">
    <source>
        <dbReference type="ARBA" id="ARBA00022605"/>
    </source>
</evidence>
<feature type="binding site" evidence="14">
    <location>
        <position position="251"/>
    </location>
    <ligand>
        <name>Mg(2+)</name>
        <dbReference type="ChEBI" id="CHEBI:18420"/>
    </ligand>
</feature>
<dbReference type="SUPFAM" id="SSF53659">
    <property type="entry name" value="Isocitrate/Isopropylmalate dehydrogenase-like"/>
    <property type="match status" value="1"/>
</dbReference>
<reference evidence="17 18" key="1">
    <citation type="submission" date="2020-02" db="EMBL/GenBank/DDBJ databases">
        <authorList>
            <person name="Zhang X.-Y."/>
        </authorList>
    </citation>
    <scope>NUCLEOTIDE SEQUENCE [LARGE SCALE GENOMIC DNA]</scope>
    <source>
        <strain evidence="17 18">C33</strain>
    </source>
</reference>
<feature type="binding site" evidence="14">
    <location>
        <position position="223"/>
    </location>
    <ligand>
        <name>Mg(2+)</name>
        <dbReference type="ChEBI" id="CHEBI:18420"/>
    </ligand>
</feature>
<dbReference type="NCBIfam" id="TIGR00169">
    <property type="entry name" value="leuB"/>
    <property type="match status" value="1"/>
</dbReference>
<dbReference type="PANTHER" id="PTHR42979:SF1">
    <property type="entry name" value="3-ISOPROPYLMALATE DEHYDROGENASE"/>
    <property type="match status" value="1"/>
</dbReference>
<dbReference type="EMBL" id="JAAGSC010000039">
    <property type="protein sequence ID" value="NDY95241.1"/>
    <property type="molecule type" value="Genomic_DNA"/>
</dbReference>
<dbReference type="Gene3D" id="3.40.718.10">
    <property type="entry name" value="Isopropylmalate Dehydrogenase"/>
    <property type="match status" value="1"/>
</dbReference>
<dbReference type="GO" id="GO:0051287">
    <property type="term" value="F:NAD binding"/>
    <property type="evidence" value="ECO:0007669"/>
    <property type="project" value="InterPro"/>
</dbReference>
<evidence type="ECO:0000313" key="17">
    <source>
        <dbReference type="EMBL" id="NDY95241.1"/>
    </source>
</evidence>
<keyword evidence="13 14" id="KW-0100">Branched-chain amino acid biosynthesis</keyword>
<comment type="cofactor">
    <cofactor evidence="14 15">
        <name>Mg(2+)</name>
        <dbReference type="ChEBI" id="CHEBI:18420"/>
    </cofactor>
    <cofactor evidence="14 15">
        <name>Mn(2+)</name>
        <dbReference type="ChEBI" id="CHEBI:29035"/>
    </cofactor>
    <text evidence="14 15">Binds 1 Mg(2+) or Mn(2+) ion per subunit.</text>
</comment>